<evidence type="ECO:0000313" key="2">
    <source>
        <dbReference type="Proteomes" id="UP000015453"/>
    </source>
</evidence>
<name>S8C2I7_9LAMI</name>
<reference evidence="1 2" key="1">
    <citation type="journal article" date="2013" name="BMC Genomics">
        <title>The miniature genome of a carnivorous plant Genlisea aurea contains a low number of genes and short non-coding sequences.</title>
        <authorList>
            <person name="Leushkin E.V."/>
            <person name="Sutormin R.A."/>
            <person name="Nabieva E.R."/>
            <person name="Penin A.A."/>
            <person name="Kondrashov A.S."/>
            <person name="Logacheva M.D."/>
        </authorList>
    </citation>
    <scope>NUCLEOTIDE SEQUENCE [LARGE SCALE GENOMIC DNA]</scope>
</reference>
<organism evidence="1 2">
    <name type="scientific">Genlisea aurea</name>
    <dbReference type="NCBI Taxonomy" id="192259"/>
    <lineage>
        <taxon>Eukaryota</taxon>
        <taxon>Viridiplantae</taxon>
        <taxon>Streptophyta</taxon>
        <taxon>Embryophyta</taxon>
        <taxon>Tracheophyta</taxon>
        <taxon>Spermatophyta</taxon>
        <taxon>Magnoliopsida</taxon>
        <taxon>eudicotyledons</taxon>
        <taxon>Gunneridae</taxon>
        <taxon>Pentapetalae</taxon>
        <taxon>asterids</taxon>
        <taxon>lamiids</taxon>
        <taxon>Lamiales</taxon>
        <taxon>Lentibulariaceae</taxon>
        <taxon>Genlisea</taxon>
    </lineage>
</organism>
<dbReference type="EMBL" id="AUSU01008997">
    <property type="protein sequence ID" value="EPS58671.1"/>
    <property type="molecule type" value="Genomic_DNA"/>
</dbReference>
<proteinExistence type="predicted"/>
<comment type="caution">
    <text evidence="1">The sequence shown here is derived from an EMBL/GenBank/DDBJ whole genome shotgun (WGS) entry which is preliminary data.</text>
</comment>
<keyword evidence="2" id="KW-1185">Reference proteome</keyword>
<evidence type="ECO:0000313" key="1">
    <source>
        <dbReference type="EMBL" id="EPS58671.1"/>
    </source>
</evidence>
<protein>
    <submittedName>
        <fullName evidence="1">Uncharacterized protein</fullName>
    </submittedName>
</protein>
<gene>
    <name evidence="1" type="ORF">M569_16142</name>
</gene>
<dbReference type="AlphaFoldDB" id="S8C2I7"/>
<sequence length="113" mass="13139">MAQRQRFERPTLESLAAENALHRDTVLRDAAQAPPVEDDDFFSHPNPIYDSLIERHHLFLRGPRPKSTELDMLICYLMWSHLSADYQPSSPSGLTILIVLNHCLTLLFRRLHY</sequence>
<accession>S8C2I7</accession>
<dbReference type="Proteomes" id="UP000015453">
    <property type="component" value="Unassembled WGS sequence"/>
</dbReference>